<evidence type="ECO:0000313" key="1">
    <source>
        <dbReference type="EMBL" id="KIK76704.1"/>
    </source>
</evidence>
<dbReference type="AlphaFoldDB" id="A0A0D0D8J6"/>
<accession>A0A0D0D8J6</accession>
<organism evidence="1 2">
    <name type="scientific">Paxillus rubicundulus Ve08.2h10</name>
    <dbReference type="NCBI Taxonomy" id="930991"/>
    <lineage>
        <taxon>Eukaryota</taxon>
        <taxon>Fungi</taxon>
        <taxon>Dikarya</taxon>
        <taxon>Basidiomycota</taxon>
        <taxon>Agaricomycotina</taxon>
        <taxon>Agaricomycetes</taxon>
        <taxon>Agaricomycetidae</taxon>
        <taxon>Boletales</taxon>
        <taxon>Paxilineae</taxon>
        <taxon>Paxillaceae</taxon>
        <taxon>Paxillus</taxon>
    </lineage>
</organism>
<protein>
    <submittedName>
        <fullName evidence="1">Uncharacterized protein</fullName>
    </submittedName>
</protein>
<evidence type="ECO:0000313" key="2">
    <source>
        <dbReference type="Proteomes" id="UP000054538"/>
    </source>
</evidence>
<dbReference type="HOGENOM" id="CLU_2513300_0_0_1"/>
<keyword evidence="2" id="KW-1185">Reference proteome</keyword>
<reference evidence="2" key="2">
    <citation type="submission" date="2015-01" db="EMBL/GenBank/DDBJ databases">
        <title>Evolutionary Origins and Diversification of the Mycorrhizal Mutualists.</title>
        <authorList>
            <consortium name="DOE Joint Genome Institute"/>
            <consortium name="Mycorrhizal Genomics Consortium"/>
            <person name="Kohler A."/>
            <person name="Kuo A."/>
            <person name="Nagy L.G."/>
            <person name="Floudas D."/>
            <person name="Copeland A."/>
            <person name="Barry K.W."/>
            <person name="Cichocki N."/>
            <person name="Veneault-Fourrey C."/>
            <person name="LaButti K."/>
            <person name="Lindquist E.A."/>
            <person name="Lipzen A."/>
            <person name="Lundell T."/>
            <person name="Morin E."/>
            <person name="Murat C."/>
            <person name="Riley R."/>
            <person name="Ohm R."/>
            <person name="Sun H."/>
            <person name="Tunlid A."/>
            <person name="Henrissat B."/>
            <person name="Grigoriev I.V."/>
            <person name="Hibbett D.S."/>
            <person name="Martin F."/>
        </authorList>
    </citation>
    <scope>NUCLEOTIDE SEQUENCE [LARGE SCALE GENOMIC DNA]</scope>
    <source>
        <strain evidence="2">Ve08.2h10</strain>
    </source>
</reference>
<dbReference type="EMBL" id="KN827339">
    <property type="protein sequence ID" value="KIK76704.1"/>
    <property type="molecule type" value="Genomic_DNA"/>
</dbReference>
<dbReference type="Proteomes" id="UP000054538">
    <property type="component" value="Unassembled WGS sequence"/>
</dbReference>
<dbReference type="InParanoid" id="A0A0D0D8J6"/>
<reference evidence="1 2" key="1">
    <citation type="submission" date="2014-04" db="EMBL/GenBank/DDBJ databases">
        <authorList>
            <consortium name="DOE Joint Genome Institute"/>
            <person name="Kuo A."/>
            <person name="Kohler A."/>
            <person name="Jargeat P."/>
            <person name="Nagy L.G."/>
            <person name="Floudas D."/>
            <person name="Copeland A."/>
            <person name="Barry K.W."/>
            <person name="Cichocki N."/>
            <person name="Veneault-Fourrey C."/>
            <person name="LaButti K."/>
            <person name="Lindquist E.A."/>
            <person name="Lipzen A."/>
            <person name="Lundell T."/>
            <person name="Morin E."/>
            <person name="Murat C."/>
            <person name="Sun H."/>
            <person name="Tunlid A."/>
            <person name="Henrissat B."/>
            <person name="Grigoriev I.V."/>
            <person name="Hibbett D.S."/>
            <person name="Martin F."/>
            <person name="Nordberg H.P."/>
            <person name="Cantor M.N."/>
            <person name="Hua S.X."/>
        </authorList>
    </citation>
    <scope>NUCLEOTIDE SEQUENCE [LARGE SCALE GENOMIC DNA]</scope>
    <source>
        <strain evidence="1 2">Ve08.2h10</strain>
    </source>
</reference>
<proteinExistence type="predicted"/>
<sequence length="85" mass="9798">MAETFKEITKPTWSNLPVHTLPMLQPECIATPPDTSPSRRSSFTATMLEELEGEEELFQVEDFEPSHRPLPLMTHRQRSLMSPLF</sequence>
<gene>
    <name evidence="1" type="ORF">PAXRUDRAFT_835256</name>
</gene>
<name>A0A0D0D8J6_9AGAM</name>